<dbReference type="NCBIfam" id="NF004992">
    <property type="entry name" value="PRK06370.1-4"/>
    <property type="match status" value="1"/>
</dbReference>
<gene>
    <name evidence="12" type="ORF">ABID41_000308</name>
</gene>
<keyword evidence="8 9" id="KW-0676">Redox-active center</keyword>
<reference evidence="12 13" key="1">
    <citation type="submission" date="2024-06" db="EMBL/GenBank/DDBJ databases">
        <title>Genomic Encyclopedia of Type Strains, Phase IV (KMG-IV): sequencing the most valuable type-strain genomes for metagenomic binning, comparative biology and taxonomic classification.</title>
        <authorList>
            <person name="Goeker M."/>
        </authorList>
    </citation>
    <scope>NUCLEOTIDE SEQUENCE [LARGE SCALE GENOMIC DNA]</scope>
    <source>
        <strain evidence="12 13">DSM 17809</strain>
    </source>
</reference>
<evidence type="ECO:0000313" key="12">
    <source>
        <dbReference type="EMBL" id="MET3525213.1"/>
    </source>
</evidence>
<dbReference type="Gene3D" id="3.30.390.30">
    <property type="match status" value="1"/>
</dbReference>
<evidence type="ECO:0000313" key="13">
    <source>
        <dbReference type="Proteomes" id="UP001549110"/>
    </source>
</evidence>
<evidence type="ECO:0000259" key="11">
    <source>
        <dbReference type="Pfam" id="PF07992"/>
    </source>
</evidence>
<name>A0ABV2EDV7_9CAUL</name>
<sequence length="457" mass="48359">MSRAFDAIVIGAGQAGPSLAARLAGAGMSVAVIERKLVGGTCVNTGCMPTKTLVASARAAHVARRGEAYGVRLPGPISIDMATVKARADTVTINARTNLEAFLAGQQGVTLIRGHARFVSTHQVEVGGERLSAPRIFINVGGRAAVPDMPGVHETPFLTNTTILELSEVPEHLVIVGGSYIGLEFAQMYRRFGAEVTVVEKTPRLIGREDPEVSDAIREILEAEGVRFRLDSDCISLAPRDGGVSVGVDCTSGDRAVEGSHVLLAVGRRPNTDDLGLEAAGIATDPRGYITVDDALQTNVPGVWALGDCNGRGAFTHTAYNDFEIVAANLLDGERRKVTDRIDTYALFIDPPLGRVGMTETQARQAGHEVRIGVRPMTRVGRAVEKGETAGFMKVVVDSGDERILGAAILGVEGDEAIHALLDTMSAGAGADRLRRTMHIHPTVSELIPTVLGELKP</sequence>
<keyword evidence="4 9" id="KW-0274">FAD</keyword>
<feature type="domain" description="Pyridine nucleotide-disulphide oxidoreductase dimerisation" evidence="10">
    <location>
        <begin position="346"/>
        <end position="449"/>
    </location>
</feature>
<evidence type="ECO:0000256" key="4">
    <source>
        <dbReference type="ARBA" id="ARBA00022827"/>
    </source>
</evidence>
<comment type="caution">
    <text evidence="12">The sequence shown here is derived from an EMBL/GenBank/DDBJ whole genome shotgun (WGS) entry which is preliminary data.</text>
</comment>
<evidence type="ECO:0000256" key="3">
    <source>
        <dbReference type="ARBA" id="ARBA00022630"/>
    </source>
</evidence>
<accession>A0ABV2EDV7</accession>
<proteinExistence type="inferred from homology"/>
<dbReference type="InterPro" id="IPR016156">
    <property type="entry name" value="FAD/NAD-linked_Rdtase_dimer_sf"/>
</dbReference>
<comment type="similarity">
    <text evidence="2 9">Belongs to the class-I pyridine nucleotide-disulfide oxidoreductase family.</text>
</comment>
<evidence type="ECO:0000256" key="1">
    <source>
        <dbReference type="ARBA" id="ARBA00001974"/>
    </source>
</evidence>
<keyword evidence="13" id="KW-1185">Reference proteome</keyword>
<dbReference type="EMBL" id="JBEPLU010000001">
    <property type="protein sequence ID" value="MET3525213.1"/>
    <property type="molecule type" value="Genomic_DNA"/>
</dbReference>
<dbReference type="Gene3D" id="3.50.50.60">
    <property type="entry name" value="FAD/NAD(P)-binding domain"/>
    <property type="match status" value="2"/>
</dbReference>
<dbReference type="SUPFAM" id="SSF55424">
    <property type="entry name" value="FAD/NAD-linked reductases, dimerisation (C-terminal) domain"/>
    <property type="match status" value="1"/>
</dbReference>
<dbReference type="PIRSF" id="PIRSF000350">
    <property type="entry name" value="Mercury_reductase_MerA"/>
    <property type="match status" value="1"/>
</dbReference>
<evidence type="ECO:0000256" key="8">
    <source>
        <dbReference type="ARBA" id="ARBA00023284"/>
    </source>
</evidence>
<keyword evidence="3 9" id="KW-0285">Flavoprotein</keyword>
<dbReference type="Pfam" id="PF02852">
    <property type="entry name" value="Pyr_redox_dim"/>
    <property type="match status" value="1"/>
</dbReference>
<dbReference type="PROSITE" id="PS00076">
    <property type="entry name" value="PYRIDINE_REDOX_1"/>
    <property type="match status" value="1"/>
</dbReference>
<dbReference type="PRINTS" id="PR00411">
    <property type="entry name" value="PNDRDTASEI"/>
</dbReference>
<dbReference type="PANTHER" id="PTHR43014">
    <property type="entry name" value="MERCURIC REDUCTASE"/>
    <property type="match status" value="1"/>
</dbReference>
<dbReference type="InterPro" id="IPR036188">
    <property type="entry name" value="FAD/NAD-bd_sf"/>
</dbReference>
<evidence type="ECO:0000256" key="6">
    <source>
        <dbReference type="ARBA" id="ARBA00023002"/>
    </source>
</evidence>
<dbReference type="InterPro" id="IPR012999">
    <property type="entry name" value="Pyr_OxRdtase_I_AS"/>
</dbReference>
<dbReference type="PRINTS" id="PR00368">
    <property type="entry name" value="FADPNR"/>
</dbReference>
<keyword evidence="12" id="KW-0670">Pyruvate</keyword>
<evidence type="ECO:0000256" key="9">
    <source>
        <dbReference type="RuleBase" id="RU003691"/>
    </source>
</evidence>
<dbReference type="PANTHER" id="PTHR43014:SF2">
    <property type="entry name" value="MERCURIC REDUCTASE"/>
    <property type="match status" value="1"/>
</dbReference>
<dbReference type="InterPro" id="IPR001100">
    <property type="entry name" value="Pyr_nuc-diS_OxRdtase"/>
</dbReference>
<dbReference type="Proteomes" id="UP001549110">
    <property type="component" value="Unassembled WGS sequence"/>
</dbReference>
<dbReference type="SUPFAM" id="SSF51905">
    <property type="entry name" value="FAD/NAD(P)-binding domain"/>
    <property type="match status" value="1"/>
</dbReference>
<evidence type="ECO:0000256" key="2">
    <source>
        <dbReference type="ARBA" id="ARBA00007532"/>
    </source>
</evidence>
<feature type="domain" description="FAD/NAD(P)-binding" evidence="11">
    <location>
        <begin position="6"/>
        <end position="321"/>
    </location>
</feature>
<dbReference type="RefSeq" id="WP_331927638.1">
    <property type="nucleotide sequence ID" value="NZ_JBEPLU010000001.1"/>
</dbReference>
<evidence type="ECO:0000259" key="10">
    <source>
        <dbReference type="Pfam" id="PF02852"/>
    </source>
</evidence>
<dbReference type="InterPro" id="IPR004099">
    <property type="entry name" value="Pyr_nucl-diS_OxRdtase_dimer"/>
</dbReference>
<dbReference type="Pfam" id="PF07992">
    <property type="entry name" value="Pyr_redox_2"/>
    <property type="match status" value="1"/>
</dbReference>
<keyword evidence="5" id="KW-0521">NADP</keyword>
<dbReference type="InterPro" id="IPR023753">
    <property type="entry name" value="FAD/NAD-binding_dom"/>
</dbReference>
<evidence type="ECO:0000256" key="5">
    <source>
        <dbReference type="ARBA" id="ARBA00022857"/>
    </source>
</evidence>
<evidence type="ECO:0000256" key="7">
    <source>
        <dbReference type="ARBA" id="ARBA00023157"/>
    </source>
</evidence>
<protein>
    <submittedName>
        <fullName evidence="12">Pyruvate/2-oxoglutarate dehydrogenase complex dihydrolipoamide dehydrogenase (E3) component</fullName>
    </submittedName>
</protein>
<comment type="cofactor">
    <cofactor evidence="1">
        <name>FAD</name>
        <dbReference type="ChEBI" id="CHEBI:57692"/>
    </cofactor>
</comment>
<organism evidence="12 13">
    <name type="scientific">Phenylobacterium koreense</name>
    <dbReference type="NCBI Taxonomy" id="266125"/>
    <lineage>
        <taxon>Bacteria</taxon>
        <taxon>Pseudomonadati</taxon>
        <taxon>Pseudomonadota</taxon>
        <taxon>Alphaproteobacteria</taxon>
        <taxon>Caulobacterales</taxon>
        <taxon>Caulobacteraceae</taxon>
        <taxon>Phenylobacterium</taxon>
    </lineage>
</organism>
<keyword evidence="6 9" id="KW-0560">Oxidoreductase</keyword>
<keyword evidence="7" id="KW-1015">Disulfide bond</keyword>